<evidence type="ECO:0000313" key="3">
    <source>
        <dbReference type="Proteomes" id="UP000547058"/>
    </source>
</evidence>
<evidence type="ECO:0000256" key="1">
    <source>
        <dbReference type="SAM" id="MobiDB-lite"/>
    </source>
</evidence>
<comment type="caution">
    <text evidence="2">The sequence shown here is derived from an EMBL/GenBank/DDBJ whole genome shotgun (WGS) entry which is preliminary data.</text>
</comment>
<feature type="compositionally biased region" description="Low complexity" evidence="1">
    <location>
        <begin position="1"/>
        <end position="36"/>
    </location>
</feature>
<sequence length="208" mass="21361">MAVAACAPHDADDAAASATTETGNGTPPTPVPAATALDQPAYSDPGSGITIAPVDGARITHDFNTGILTAASWKLFAEPDSIGTPLVGLVLDGSDRITTGEMRIGRSDDAASVAACLALPAEATGPASPDTVDIGGVPFTHFKVGDAAMSHYVSADSYRAIRDGNCYAIDLVVAGTRPEVYDPPRTPPFSQQEAQARLSKALAAVRWR</sequence>
<dbReference type="EMBL" id="JACGXS010000001">
    <property type="protein sequence ID" value="MBA8680933.1"/>
    <property type="molecule type" value="Genomic_DNA"/>
</dbReference>
<reference evidence="2 3" key="1">
    <citation type="submission" date="2020-08" db="EMBL/GenBank/DDBJ databases">
        <title>Stenotrophomonas tumulicola JCM 30961.</title>
        <authorList>
            <person name="Deng Y."/>
        </authorList>
    </citation>
    <scope>NUCLEOTIDE SEQUENCE [LARGE SCALE GENOMIC DNA]</scope>
    <source>
        <strain evidence="2 3">JCM 30961</strain>
    </source>
</reference>
<proteinExistence type="predicted"/>
<keyword evidence="3" id="KW-1185">Reference proteome</keyword>
<protein>
    <submittedName>
        <fullName evidence="2">Uncharacterized protein</fullName>
    </submittedName>
</protein>
<dbReference type="AlphaFoldDB" id="A0A7W3IGG1"/>
<organism evidence="2 3">
    <name type="scientific">Stenotrophomonas tumulicola</name>
    <dbReference type="NCBI Taxonomy" id="1685415"/>
    <lineage>
        <taxon>Bacteria</taxon>
        <taxon>Pseudomonadati</taxon>
        <taxon>Pseudomonadota</taxon>
        <taxon>Gammaproteobacteria</taxon>
        <taxon>Lysobacterales</taxon>
        <taxon>Lysobacteraceae</taxon>
        <taxon>Stenotrophomonas</taxon>
    </lineage>
</organism>
<dbReference type="Proteomes" id="UP000547058">
    <property type="component" value="Unassembled WGS sequence"/>
</dbReference>
<name>A0A7W3IGG1_9GAMM</name>
<dbReference type="RefSeq" id="WP_182338086.1">
    <property type="nucleotide sequence ID" value="NZ_JACGXS010000001.1"/>
</dbReference>
<accession>A0A7W3IGG1</accession>
<evidence type="ECO:0000313" key="2">
    <source>
        <dbReference type="EMBL" id="MBA8680933.1"/>
    </source>
</evidence>
<feature type="region of interest" description="Disordered" evidence="1">
    <location>
        <begin position="1"/>
        <end position="49"/>
    </location>
</feature>
<gene>
    <name evidence="2" type="ORF">H4O11_03835</name>
</gene>